<accession>A0A919AM17</accession>
<organism evidence="2 3">
    <name type="scientific">Streptomyces spiralis</name>
    <dbReference type="NCBI Taxonomy" id="66376"/>
    <lineage>
        <taxon>Bacteria</taxon>
        <taxon>Bacillati</taxon>
        <taxon>Actinomycetota</taxon>
        <taxon>Actinomycetes</taxon>
        <taxon>Kitasatosporales</taxon>
        <taxon>Streptomycetaceae</taxon>
        <taxon>Streptomyces</taxon>
    </lineage>
</organism>
<sequence length="99" mass="10001">MPMNDGFCQVGNRPPNPGSATPARPAVTAARWMGGSHRQEAASTAGPPAPSVGPSAGVVRGDGDAPSPPSLVRLRSRSRKATAQPSASARVTRDAICSV</sequence>
<reference evidence="2" key="2">
    <citation type="submission" date="2020-09" db="EMBL/GenBank/DDBJ databases">
        <authorList>
            <person name="Sun Q."/>
            <person name="Ohkuma M."/>
        </authorList>
    </citation>
    <scope>NUCLEOTIDE SEQUENCE</scope>
    <source>
        <strain evidence="2">JCM 3302</strain>
    </source>
</reference>
<feature type="compositionally biased region" description="Low complexity" evidence="1">
    <location>
        <begin position="20"/>
        <end position="31"/>
    </location>
</feature>
<dbReference type="EMBL" id="BNBC01000073">
    <property type="protein sequence ID" value="GHF16043.1"/>
    <property type="molecule type" value="Genomic_DNA"/>
</dbReference>
<reference evidence="2" key="1">
    <citation type="journal article" date="2014" name="Int. J. Syst. Evol. Microbiol.">
        <title>Complete genome sequence of Corynebacterium casei LMG S-19264T (=DSM 44701T), isolated from a smear-ripened cheese.</title>
        <authorList>
            <consortium name="US DOE Joint Genome Institute (JGI-PGF)"/>
            <person name="Walter F."/>
            <person name="Albersmeier A."/>
            <person name="Kalinowski J."/>
            <person name="Ruckert C."/>
        </authorList>
    </citation>
    <scope>NUCLEOTIDE SEQUENCE</scope>
    <source>
        <strain evidence="2">JCM 3302</strain>
    </source>
</reference>
<feature type="region of interest" description="Disordered" evidence="1">
    <location>
        <begin position="1"/>
        <end position="99"/>
    </location>
</feature>
<keyword evidence="3" id="KW-1185">Reference proteome</keyword>
<protein>
    <submittedName>
        <fullName evidence="2">Uncharacterized protein</fullName>
    </submittedName>
</protein>
<name>A0A919AM17_9ACTN</name>
<proteinExistence type="predicted"/>
<gene>
    <name evidence="2" type="ORF">GCM10014715_84150</name>
</gene>
<comment type="caution">
    <text evidence="2">The sequence shown here is derived from an EMBL/GenBank/DDBJ whole genome shotgun (WGS) entry which is preliminary data.</text>
</comment>
<evidence type="ECO:0000313" key="2">
    <source>
        <dbReference type="EMBL" id="GHF16043.1"/>
    </source>
</evidence>
<dbReference type="AlphaFoldDB" id="A0A919AM17"/>
<evidence type="ECO:0000313" key="3">
    <source>
        <dbReference type="Proteomes" id="UP000641386"/>
    </source>
</evidence>
<feature type="compositionally biased region" description="Low complexity" evidence="1">
    <location>
        <begin position="41"/>
        <end position="59"/>
    </location>
</feature>
<dbReference type="Proteomes" id="UP000641386">
    <property type="component" value="Unassembled WGS sequence"/>
</dbReference>
<evidence type="ECO:0000256" key="1">
    <source>
        <dbReference type="SAM" id="MobiDB-lite"/>
    </source>
</evidence>